<dbReference type="RefSeq" id="WP_222581678.1">
    <property type="nucleotide sequence ID" value="NZ_JAHVHU010000024.1"/>
</dbReference>
<feature type="region of interest" description="Disordered" evidence="14">
    <location>
        <begin position="1"/>
        <end position="23"/>
    </location>
</feature>
<evidence type="ECO:0000256" key="2">
    <source>
        <dbReference type="ARBA" id="ARBA00011245"/>
    </source>
</evidence>
<gene>
    <name evidence="16" type="primary">bcp</name>
    <name evidence="16" type="ORF">KUV50_18390</name>
</gene>
<evidence type="ECO:0000313" key="16">
    <source>
        <dbReference type="EMBL" id="MBY5960128.1"/>
    </source>
</evidence>
<comment type="subunit">
    <text evidence="2">Monomer.</text>
</comment>
<dbReference type="InterPro" id="IPR036249">
    <property type="entry name" value="Thioredoxin-like_sf"/>
</dbReference>
<keyword evidence="4 16" id="KW-0575">Peroxidase</keyword>
<evidence type="ECO:0000256" key="14">
    <source>
        <dbReference type="SAM" id="MobiDB-lite"/>
    </source>
</evidence>
<sequence length="150" mass="17104">MTHLKPGDQAPEFEGTDQNGNSISIHDFDGQKIALYFYPKDNTPGCTKQACNLRDNYKALQDNNYAVIGVSADSEKSHKKFEEKYDLPFPLIADTDKKVIKDYGVWGEKKFMGKTYDGIHRTTFLIDEDRKIEKVIEKVKTKDHTAQILG</sequence>
<keyword evidence="6" id="KW-0560">Oxidoreductase</keyword>
<dbReference type="CDD" id="cd03017">
    <property type="entry name" value="PRX_BCP"/>
    <property type="match status" value="1"/>
</dbReference>
<keyword evidence="5" id="KW-0049">Antioxidant</keyword>
<evidence type="ECO:0000256" key="4">
    <source>
        <dbReference type="ARBA" id="ARBA00022559"/>
    </source>
</evidence>
<evidence type="ECO:0000256" key="1">
    <source>
        <dbReference type="ARBA" id="ARBA00003330"/>
    </source>
</evidence>
<dbReference type="PIRSF" id="PIRSF000239">
    <property type="entry name" value="AHPC"/>
    <property type="match status" value="1"/>
</dbReference>
<proteinExistence type="inferred from homology"/>
<protein>
    <recommendedName>
        <fullName evidence="3">thioredoxin-dependent peroxiredoxin</fullName>
        <ecNumber evidence="3">1.11.1.24</ecNumber>
    </recommendedName>
    <alternativeName>
        <fullName evidence="9">Thioredoxin peroxidase</fullName>
    </alternativeName>
    <alternativeName>
        <fullName evidence="11">Thioredoxin-dependent peroxiredoxin Bcp</fullName>
    </alternativeName>
</protein>
<dbReference type="SUPFAM" id="SSF52833">
    <property type="entry name" value="Thioredoxin-like"/>
    <property type="match status" value="1"/>
</dbReference>
<evidence type="ECO:0000259" key="15">
    <source>
        <dbReference type="PROSITE" id="PS51352"/>
    </source>
</evidence>
<evidence type="ECO:0000256" key="13">
    <source>
        <dbReference type="PIRSR" id="PIRSR000239-1"/>
    </source>
</evidence>
<evidence type="ECO:0000256" key="5">
    <source>
        <dbReference type="ARBA" id="ARBA00022862"/>
    </source>
</evidence>
<evidence type="ECO:0000256" key="9">
    <source>
        <dbReference type="ARBA" id="ARBA00032824"/>
    </source>
</evidence>
<feature type="active site" description="Cysteine sulfenic acid (-SOH) intermediate; for peroxidase activity" evidence="13">
    <location>
        <position position="46"/>
    </location>
</feature>
<dbReference type="GO" id="GO:0005737">
    <property type="term" value="C:cytoplasm"/>
    <property type="evidence" value="ECO:0007669"/>
    <property type="project" value="TreeGrafter"/>
</dbReference>
<dbReference type="PANTHER" id="PTHR42801">
    <property type="entry name" value="THIOREDOXIN-DEPENDENT PEROXIDE REDUCTASE"/>
    <property type="match status" value="1"/>
</dbReference>
<keyword evidence="8" id="KW-0676">Redox-active center</keyword>
<evidence type="ECO:0000256" key="10">
    <source>
        <dbReference type="ARBA" id="ARBA00038489"/>
    </source>
</evidence>
<feature type="domain" description="Thioredoxin" evidence="15">
    <location>
        <begin position="4"/>
        <end position="150"/>
    </location>
</feature>
<evidence type="ECO:0000256" key="12">
    <source>
        <dbReference type="ARBA" id="ARBA00049091"/>
    </source>
</evidence>
<dbReference type="GO" id="GO:0008379">
    <property type="term" value="F:thioredoxin peroxidase activity"/>
    <property type="evidence" value="ECO:0007669"/>
    <property type="project" value="TreeGrafter"/>
</dbReference>
<dbReference type="Proteomes" id="UP000753961">
    <property type="component" value="Unassembled WGS sequence"/>
</dbReference>
<dbReference type="Pfam" id="PF00578">
    <property type="entry name" value="AhpC-TSA"/>
    <property type="match status" value="1"/>
</dbReference>
<keyword evidence="7" id="KW-1015">Disulfide bond</keyword>
<comment type="catalytic activity">
    <reaction evidence="12">
        <text>a hydroperoxide + [thioredoxin]-dithiol = an alcohol + [thioredoxin]-disulfide + H2O</text>
        <dbReference type="Rhea" id="RHEA:62620"/>
        <dbReference type="Rhea" id="RHEA-COMP:10698"/>
        <dbReference type="Rhea" id="RHEA-COMP:10700"/>
        <dbReference type="ChEBI" id="CHEBI:15377"/>
        <dbReference type="ChEBI" id="CHEBI:29950"/>
        <dbReference type="ChEBI" id="CHEBI:30879"/>
        <dbReference type="ChEBI" id="CHEBI:35924"/>
        <dbReference type="ChEBI" id="CHEBI:50058"/>
        <dbReference type="EC" id="1.11.1.24"/>
    </reaction>
</comment>
<dbReference type="GO" id="GO:0034599">
    <property type="term" value="P:cellular response to oxidative stress"/>
    <property type="evidence" value="ECO:0007669"/>
    <property type="project" value="TreeGrafter"/>
</dbReference>
<dbReference type="GO" id="GO:0045454">
    <property type="term" value="P:cell redox homeostasis"/>
    <property type="evidence" value="ECO:0007669"/>
    <property type="project" value="TreeGrafter"/>
</dbReference>
<dbReference type="EC" id="1.11.1.24" evidence="3"/>
<dbReference type="InterPro" id="IPR000866">
    <property type="entry name" value="AhpC/TSA"/>
</dbReference>
<comment type="function">
    <text evidence="1">Thiol-specific peroxidase that catalyzes the reduction of hydrogen peroxide and organic hydroperoxides to water and alcohols, respectively. Plays a role in cell protection against oxidative stress by detoxifying peroxides and as sensor of hydrogen peroxide-mediated signaling events.</text>
</comment>
<accession>A0A953HSH7</accession>
<comment type="similarity">
    <text evidence="10">Belongs to the peroxiredoxin family. BCP/PrxQ subfamily.</text>
</comment>
<dbReference type="InterPro" id="IPR050924">
    <property type="entry name" value="Peroxiredoxin_BCP/PrxQ"/>
</dbReference>
<dbReference type="NCBIfam" id="NF006960">
    <property type="entry name" value="PRK09437.1"/>
    <property type="match status" value="1"/>
</dbReference>
<keyword evidence="17" id="KW-1185">Reference proteome</keyword>
<organism evidence="16 17">
    <name type="scientific">Membranihabitans marinus</name>
    <dbReference type="NCBI Taxonomy" id="1227546"/>
    <lineage>
        <taxon>Bacteria</taxon>
        <taxon>Pseudomonadati</taxon>
        <taxon>Bacteroidota</taxon>
        <taxon>Saprospiria</taxon>
        <taxon>Saprospirales</taxon>
        <taxon>Saprospiraceae</taxon>
        <taxon>Membranihabitans</taxon>
    </lineage>
</organism>
<evidence type="ECO:0000256" key="3">
    <source>
        <dbReference type="ARBA" id="ARBA00013017"/>
    </source>
</evidence>
<dbReference type="InterPro" id="IPR013766">
    <property type="entry name" value="Thioredoxin_domain"/>
</dbReference>
<comment type="caution">
    <text evidence="16">The sequence shown here is derived from an EMBL/GenBank/DDBJ whole genome shotgun (WGS) entry which is preliminary data.</text>
</comment>
<dbReference type="PROSITE" id="PS51352">
    <property type="entry name" value="THIOREDOXIN_2"/>
    <property type="match status" value="1"/>
</dbReference>
<dbReference type="InterPro" id="IPR024706">
    <property type="entry name" value="Peroxiredoxin_AhpC-typ"/>
</dbReference>
<evidence type="ECO:0000256" key="8">
    <source>
        <dbReference type="ARBA" id="ARBA00023284"/>
    </source>
</evidence>
<dbReference type="FunFam" id="3.40.30.10:FF:000007">
    <property type="entry name" value="Thioredoxin-dependent thiol peroxidase"/>
    <property type="match status" value="1"/>
</dbReference>
<dbReference type="EMBL" id="JAHVHU010000024">
    <property type="protein sequence ID" value="MBY5960128.1"/>
    <property type="molecule type" value="Genomic_DNA"/>
</dbReference>
<name>A0A953HSH7_9BACT</name>
<evidence type="ECO:0000313" key="17">
    <source>
        <dbReference type="Proteomes" id="UP000753961"/>
    </source>
</evidence>
<dbReference type="PANTHER" id="PTHR42801:SF4">
    <property type="entry name" value="AHPC_TSA FAMILY PROTEIN"/>
    <property type="match status" value="1"/>
</dbReference>
<evidence type="ECO:0000256" key="6">
    <source>
        <dbReference type="ARBA" id="ARBA00023002"/>
    </source>
</evidence>
<dbReference type="AlphaFoldDB" id="A0A953HSH7"/>
<reference evidence="16" key="1">
    <citation type="submission" date="2021-06" db="EMBL/GenBank/DDBJ databases">
        <title>44 bacteria genomes isolated from Dapeng, Shenzhen.</title>
        <authorList>
            <person name="Zheng W."/>
            <person name="Yu S."/>
            <person name="Huang Y."/>
        </authorList>
    </citation>
    <scope>NUCLEOTIDE SEQUENCE</scope>
    <source>
        <strain evidence="16">DP5N28-2</strain>
    </source>
</reference>
<evidence type="ECO:0000256" key="7">
    <source>
        <dbReference type="ARBA" id="ARBA00023157"/>
    </source>
</evidence>
<evidence type="ECO:0000256" key="11">
    <source>
        <dbReference type="ARBA" id="ARBA00042639"/>
    </source>
</evidence>
<dbReference type="Gene3D" id="3.40.30.10">
    <property type="entry name" value="Glutaredoxin"/>
    <property type="match status" value="1"/>
</dbReference>